<dbReference type="GO" id="GO:0005737">
    <property type="term" value="C:cytoplasm"/>
    <property type="evidence" value="ECO:0007669"/>
    <property type="project" value="UniProtKB-ARBA"/>
</dbReference>
<dbReference type="Pfam" id="PF00834">
    <property type="entry name" value="Ribul_P_3_epim"/>
    <property type="match status" value="1"/>
</dbReference>
<feature type="binding site" evidence="10 14">
    <location>
        <position position="64"/>
    </location>
    <ligand>
        <name>substrate</name>
    </ligand>
</feature>
<keyword evidence="13" id="KW-0862">Zinc</keyword>
<keyword evidence="13" id="KW-0464">Manganese</keyword>
<dbReference type="InterPro" id="IPR011060">
    <property type="entry name" value="RibuloseP-bd_barrel"/>
</dbReference>
<evidence type="ECO:0000256" key="2">
    <source>
        <dbReference type="ARBA" id="ARBA00001936"/>
    </source>
</evidence>
<evidence type="ECO:0000313" key="15">
    <source>
        <dbReference type="EMBL" id="BAI81572.1"/>
    </source>
</evidence>
<dbReference type="HOGENOM" id="CLU_054856_2_1_0"/>
<dbReference type="STRING" id="639282.DEFDS_2125"/>
<evidence type="ECO:0000256" key="14">
    <source>
        <dbReference type="PIRSR" id="PIRSR001461-3"/>
    </source>
</evidence>
<evidence type="ECO:0000313" key="16">
    <source>
        <dbReference type="Proteomes" id="UP000001520"/>
    </source>
</evidence>
<name>D3PA32_DEFDS</name>
<feature type="binding site" evidence="10 13">
    <location>
        <position position="173"/>
    </location>
    <ligand>
        <name>a divalent metal cation</name>
        <dbReference type="ChEBI" id="CHEBI:60240"/>
    </ligand>
</feature>
<evidence type="ECO:0000256" key="1">
    <source>
        <dbReference type="ARBA" id="ARBA00001782"/>
    </source>
</evidence>
<dbReference type="EMBL" id="AP011529">
    <property type="protein sequence ID" value="BAI81572.1"/>
    <property type="molecule type" value="Genomic_DNA"/>
</dbReference>
<evidence type="ECO:0000256" key="8">
    <source>
        <dbReference type="ARBA" id="ARBA00022723"/>
    </source>
</evidence>
<comment type="pathway">
    <text evidence="10">Carbohydrate degradation.</text>
</comment>
<comment type="similarity">
    <text evidence="6 10 11">Belongs to the ribulose-phosphate 3-epimerase family.</text>
</comment>
<dbReference type="GO" id="GO:0019323">
    <property type="term" value="P:pentose catabolic process"/>
    <property type="evidence" value="ECO:0007669"/>
    <property type="project" value="UniProtKB-UniRule"/>
</dbReference>
<evidence type="ECO:0000256" key="7">
    <source>
        <dbReference type="ARBA" id="ARBA00013188"/>
    </source>
</evidence>
<comment type="cofactor">
    <cofactor evidence="3">
        <name>Co(2+)</name>
        <dbReference type="ChEBI" id="CHEBI:48828"/>
    </cofactor>
</comment>
<feature type="binding site" evidence="10 14">
    <location>
        <begin position="140"/>
        <end position="143"/>
    </location>
    <ligand>
        <name>substrate</name>
    </ligand>
</feature>
<gene>
    <name evidence="10" type="primary">rpe</name>
    <name evidence="15" type="ordered locus">DEFDS_2125</name>
</gene>
<dbReference type="InterPro" id="IPR013785">
    <property type="entry name" value="Aldolase_TIM"/>
</dbReference>
<dbReference type="GO" id="GO:0006098">
    <property type="term" value="P:pentose-phosphate shunt"/>
    <property type="evidence" value="ECO:0007669"/>
    <property type="project" value="UniProtKB-UniRule"/>
</dbReference>
<evidence type="ECO:0000256" key="4">
    <source>
        <dbReference type="ARBA" id="ARBA00001947"/>
    </source>
</evidence>
<evidence type="ECO:0000256" key="6">
    <source>
        <dbReference type="ARBA" id="ARBA00009541"/>
    </source>
</evidence>
<dbReference type="Proteomes" id="UP000001520">
    <property type="component" value="Chromosome"/>
</dbReference>
<comment type="function">
    <text evidence="10">Catalyzes the reversible epimerization of D-ribulose 5-phosphate to D-xylulose 5-phosphate.</text>
</comment>
<dbReference type="FunFam" id="3.20.20.70:FF:000004">
    <property type="entry name" value="Ribulose-phosphate 3-epimerase"/>
    <property type="match status" value="1"/>
</dbReference>
<evidence type="ECO:0000256" key="11">
    <source>
        <dbReference type="PIRNR" id="PIRNR001461"/>
    </source>
</evidence>
<feature type="binding site" evidence="10">
    <location>
        <begin position="173"/>
        <end position="175"/>
    </location>
    <ligand>
        <name>substrate</name>
    </ligand>
</feature>
<feature type="binding site" evidence="10 13">
    <location>
        <position position="31"/>
    </location>
    <ligand>
        <name>a divalent metal cation</name>
        <dbReference type="ChEBI" id="CHEBI:60240"/>
    </ligand>
</feature>
<comment type="cofactor">
    <cofactor evidence="10 13">
        <name>a divalent metal cation</name>
        <dbReference type="ChEBI" id="CHEBI:60240"/>
    </cofactor>
    <text evidence="10 13">Binds 1 divalent metal cation per subunit.</text>
</comment>
<sequence>MIIAPSILSADFSRLGEEIKLVEKAGADWIHIDVMDGRFVPNITIGPVVVKSIRKVTKLPFDAHLMIVEPEKYIEDFVKAGADIITVHVEATNHLHRLVENIKMLGAKAGVSINPATSLSTIEEILPFVDMILVMSVNPGFGGQKFIETSLQKIKRLKEMIKNIGKDILIEVDGGVNDSNAKLLRDAGCDVLVAGSYIFGSDNYKEKIDSLK</sequence>
<dbReference type="NCBIfam" id="TIGR01163">
    <property type="entry name" value="rpe"/>
    <property type="match status" value="1"/>
</dbReference>
<dbReference type="CDD" id="cd00429">
    <property type="entry name" value="RPE"/>
    <property type="match status" value="1"/>
</dbReference>
<dbReference type="PIRSF" id="PIRSF001461">
    <property type="entry name" value="RPE"/>
    <property type="match status" value="1"/>
</dbReference>
<dbReference type="KEGG" id="ddf:DEFDS_2125"/>
<dbReference type="EC" id="5.1.3.1" evidence="7 10"/>
<keyword evidence="16" id="KW-1185">Reference proteome</keyword>
<dbReference type="InterPro" id="IPR000056">
    <property type="entry name" value="Ribul_P_3_epim-like"/>
</dbReference>
<evidence type="ECO:0000256" key="5">
    <source>
        <dbReference type="ARBA" id="ARBA00001954"/>
    </source>
</evidence>
<protein>
    <recommendedName>
        <fullName evidence="7 10">Ribulose-phosphate 3-epimerase</fullName>
        <ecNumber evidence="7 10">5.1.3.1</ecNumber>
    </recommendedName>
</protein>
<dbReference type="NCBIfam" id="NF004076">
    <property type="entry name" value="PRK05581.1-4"/>
    <property type="match status" value="1"/>
</dbReference>
<dbReference type="InterPro" id="IPR026019">
    <property type="entry name" value="Ribul_P_3_epim"/>
</dbReference>
<proteinExistence type="inferred from homology"/>
<keyword evidence="9 10" id="KW-0413">Isomerase</keyword>
<dbReference type="OrthoDB" id="1645589at2"/>
<keyword evidence="10 11" id="KW-0119">Carbohydrate metabolism</keyword>
<dbReference type="PROSITE" id="PS01086">
    <property type="entry name" value="RIBUL_P_3_EPIMER_2"/>
    <property type="match status" value="1"/>
</dbReference>
<feature type="active site" description="Proton acceptor" evidence="10 12">
    <location>
        <position position="33"/>
    </location>
</feature>
<dbReference type="GO" id="GO:0004750">
    <property type="term" value="F:D-ribulose-phosphate 3-epimerase activity"/>
    <property type="evidence" value="ECO:0007669"/>
    <property type="project" value="UniProtKB-UniRule"/>
</dbReference>
<evidence type="ECO:0000256" key="10">
    <source>
        <dbReference type="HAMAP-Rule" id="MF_02227"/>
    </source>
</evidence>
<accession>D3PA32</accession>
<keyword evidence="13" id="KW-0170">Cobalt</keyword>
<feature type="binding site" evidence="14">
    <location>
        <position position="175"/>
    </location>
    <ligand>
        <name>substrate</name>
    </ligand>
</feature>
<comment type="catalytic activity">
    <reaction evidence="1 10 11">
        <text>D-ribulose 5-phosphate = D-xylulose 5-phosphate</text>
        <dbReference type="Rhea" id="RHEA:13677"/>
        <dbReference type="ChEBI" id="CHEBI:57737"/>
        <dbReference type="ChEBI" id="CHEBI:58121"/>
        <dbReference type="EC" id="5.1.3.1"/>
    </reaction>
</comment>
<comment type="cofactor">
    <cofactor evidence="5">
        <name>Fe(2+)</name>
        <dbReference type="ChEBI" id="CHEBI:29033"/>
    </cofactor>
</comment>
<evidence type="ECO:0000256" key="13">
    <source>
        <dbReference type="PIRSR" id="PIRSR001461-2"/>
    </source>
</evidence>
<dbReference type="AlphaFoldDB" id="D3PA32"/>
<organism evidence="15 16">
    <name type="scientific">Deferribacter desulfuricans (strain DSM 14783 / JCM 11476 / NBRC 101012 / SSM1)</name>
    <dbReference type="NCBI Taxonomy" id="639282"/>
    <lineage>
        <taxon>Bacteria</taxon>
        <taxon>Pseudomonadati</taxon>
        <taxon>Deferribacterota</taxon>
        <taxon>Deferribacteres</taxon>
        <taxon>Deferribacterales</taxon>
        <taxon>Deferribacteraceae</taxon>
        <taxon>Deferribacter</taxon>
    </lineage>
</organism>
<dbReference type="PANTHER" id="PTHR11749">
    <property type="entry name" value="RIBULOSE-5-PHOSPHATE-3-EPIMERASE"/>
    <property type="match status" value="1"/>
</dbReference>
<feature type="binding site" evidence="10 14">
    <location>
        <position position="6"/>
    </location>
    <ligand>
        <name>substrate</name>
    </ligand>
</feature>
<dbReference type="eggNOG" id="COG0036">
    <property type="taxonomic scope" value="Bacteria"/>
</dbReference>
<reference evidence="15 16" key="1">
    <citation type="journal article" date="2010" name="DNA Res.">
        <title>Bacterial lifestyle in a deep-sea hydrothermal vent chimney revealed by the genome sequence of the thermophilic bacterium Deferribacter desulfuricans SSM1.</title>
        <authorList>
            <person name="Takaki Y."/>
            <person name="Shimamura S."/>
            <person name="Nakagawa S."/>
            <person name="Fukuhara Y."/>
            <person name="Horikawa H."/>
            <person name="Ankai A."/>
            <person name="Harada T."/>
            <person name="Hosoyama A."/>
            <person name="Oguchi A."/>
            <person name="Fukui S."/>
            <person name="Fujita N."/>
            <person name="Takami H."/>
            <person name="Takai K."/>
        </authorList>
    </citation>
    <scope>NUCLEOTIDE SEQUENCE [LARGE SCALE GENOMIC DNA]</scope>
    <source>
        <strain evidence="16">DSM 14783 / JCM 11476 / NBRC 101012 / SSM1</strain>
    </source>
</reference>
<dbReference type="HAMAP" id="MF_02227">
    <property type="entry name" value="RPE"/>
    <property type="match status" value="1"/>
</dbReference>
<feature type="binding site" evidence="10 14">
    <location>
        <begin position="195"/>
        <end position="196"/>
    </location>
    <ligand>
        <name>substrate</name>
    </ligand>
</feature>
<dbReference type="GO" id="GO:0046872">
    <property type="term" value="F:metal ion binding"/>
    <property type="evidence" value="ECO:0007669"/>
    <property type="project" value="UniProtKB-UniRule"/>
</dbReference>
<dbReference type="PROSITE" id="PS01085">
    <property type="entry name" value="RIBUL_P_3_EPIMER_1"/>
    <property type="match status" value="1"/>
</dbReference>
<keyword evidence="8 10" id="KW-0479">Metal-binding</keyword>
<evidence type="ECO:0000256" key="9">
    <source>
        <dbReference type="ARBA" id="ARBA00023235"/>
    </source>
</evidence>
<feature type="binding site" evidence="10 13">
    <location>
        <position position="64"/>
    </location>
    <ligand>
        <name>a divalent metal cation</name>
        <dbReference type="ChEBI" id="CHEBI:60240"/>
    </ligand>
</feature>
<comment type="cofactor">
    <cofactor evidence="4">
        <name>Zn(2+)</name>
        <dbReference type="ChEBI" id="CHEBI:29105"/>
    </cofactor>
</comment>
<feature type="binding site" evidence="10 13">
    <location>
        <position position="33"/>
    </location>
    <ligand>
        <name>a divalent metal cation</name>
        <dbReference type="ChEBI" id="CHEBI:60240"/>
    </ligand>
</feature>
<comment type="cofactor">
    <cofactor evidence="2">
        <name>Mn(2+)</name>
        <dbReference type="ChEBI" id="CHEBI:29035"/>
    </cofactor>
</comment>
<dbReference type="RefSeq" id="WP_013008817.1">
    <property type="nucleotide sequence ID" value="NC_013939.1"/>
</dbReference>
<dbReference type="Gene3D" id="3.20.20.70">
    <property type="entry name" value="Aldolase class I"/>
    <property type="match status" value="1"/>
</dbReference>
<dbReference type="SUPFAM" id="SSF51366">
    <property type="entry name" value="Ribulose-phoshate binding barrel"/>
    <property type="match status" value="1"/>
</dbReference>
<evidence type="ECO:0000256" key="3">
    <source>
        <dbReference type="ARBA" id="ARBA00001941"/>
    </source>
</evidence>
<feature type="active site" description="Proton donor" evidence="10 12">
    <location>
        <position position="173"/>
    </location>
</feature>
<evidence type="ECO:0000256" key="12">
    <source>
        <dbReference type="PIRSR" id="PIRSR001461-1"/>
    </source>
</evidence>